<dbReference type="GO" id="GO:0005886">
    <property type="term" value="C:plasma membrane"/>
    <property type="evidence" value="ECO:0007669"/>
    <property type="project" value="TreeGrafter"/>
</dbReference>
<name>W5SP17_BORAN</name>
<dbReference type="PROSITE" id="PS50111">
    <property type="entry name" value="CHEMOTAXIS_TRANSDUC_2"/>
    <property type="match status" value="1"/>
</dbReference>
<dbReference type="InterPro" id="IPR051310">
    <property type="entry name" value="MCP_chemotaxis"/>
</dbReference>
<dbReference type="Proteomes" id="UP000019262">
    <property type="component" value="Chromosome"/>
</dbReference>
<dbReference type="eggNOG" id="COG0840">
    <property type="taxonomic scope" value="Bacteria"/>
</dbReference>
<evidence type="ECO:0000256" key="2">
    <source>
        <dbReference type="ARBA" id="ARBA00029447"/>
    </source>
</evidence>
<dbReference type="InterPro" id="IPR004089">
    <property type="entry name" value="MCPsignal_dom"/>
</dbReference>
<evidence type="ECO:0000256" key="4">
    <source>
        <dbReference type="SAM" id="Phobius"/>
    </source>
</evidence>
<sequence length="639" mass="71481">MFDYMKLKLKVRILLLVSILISIFISILFFIFGMLINSNLVAQQLDLMKNLIGNVKHSLTIYLSSMEERVKINSMYLDSLDRFESIAKSKPRRMEAILDQIEILLKTGRGNNLMIVDKKGEIVFTTAVKDNSDYGISIADKKYFLELSQTSSIYNSSVLLADAGSVEEVLVKDVSSIRNKSGQIPYLLIGIPLRDHDTDVIFGYYMVFYAIDYLYNSFKGISFGTLGSGRVMVFDQTGQFLIHHTWFPGDNLVNINPYYDSVVKGISEDLLQKKKEISLRRYVDPKGQEFVGFAQEVKCRLSNYPFMVYLRANVHDFYYMTRLTTLILGISFVVTLVFLGLVTIYLVGKLGAVLNGILSHSERLASGDFTVSDYSLKWETLELYGLYEDLGLLRSNFSSVARGVIENLDYLYENSIQIANASQNLSSGAVEQASTLEQMTANIEQISQGVTENTDNASTTESIAVNTNKKTKDGHQSVIKAIEAMEVITDKISIIDEITRQTNLLALNASIEAARVGDKGKGFEVVAAEVRKLADQSKESAREIIDIAHKSLTIAGKAGNNFEQIVPGMEETAKLVKNITRESSNQSNQIEQFKSAIEQVSQLVQTTASSSEELSAMSEKMLESVKHLKESVDYFKIDK</sequence>
<dbReference type="PATRIC" id="fig|1313293.3.peg.696"/>
<evidence type="ECO:0000259" key="5">
    <source>
        <dbReference type="PROSITE" id="PS50111"/>
    </source>
</evidence>
<feature type="transmembrane region" description="Helical" evidence="4">
    <location>
        <begin position="12"/>
        <end position="36"/>
    </location>
</feature>
<dbReference type="SMART" id="SM00283">
    <property type="entry name" value="MA"/>
    <property type="match status" value="1"/>
</dbReference>
<dbReference type="PANTHER" id="PTHR43531:SF11">
    <property type="entry name" value="METHYL-ACCEPTING CHEMOTAXIS PROTEIN 3"/>
    <property type="match status" value="1"/>
</dbReference>
<dbReference type="Gene3D" id="1.10.287.950">
    <property type="entry name" value="Methyl-accepting chemotaxis protein"/>
    <property type="match status" value="1"/>
</dbReference>
<comment type="similarity">
    <text evidence="2">Belongs to the methyl-accepting chemotaxis (MCP) protein family.</text>
</comment>
<dbReference type="AlphaFoldDB" id="W5SP17"/>
<keyword evidence="1" id="KW-0145">Chemotaxis</keyword>
<dbReference type="GO" id="GO:0004888">
    <property type="term" value="F:transmembrane signaling receptor activity"/>
    <property type="evidence" value="ECO:0007669"/>
    <property type="project" value="TreeGrafter"/>
</dbReference>
<reference evidence="6 7" key="1">
    <citation type="submission" date="2013-04" db="EMBL/GenBank/DDBJ databases">
        <title>Comparative Genomics of Relapsing Fever Spirochetes.</title>
        <authorList>
            <person name="Schwan T.G."/>
            <person name="Raffel S.J."/>
            <person name="Porcella S.F."/>
            <person name="Martens C.A."/>
            <person name="Bruno D.P."/>
            <person name="Rickefs S.M."/>
            <person name="Barbian K.B."/>
        </authorList>
    </citation>
    <scope>NUCLEOTIDE SEQUENCE [LARGE SCALE GENOMIC DNA]</scope>
    <source>
        <strain evidence="6 7">BA2</strain>
    </source>
</reference>
<feature type="transmembrane region" description="Helical" evidence="4">
    <location>
        <begin position="326"/>
        <end position="347"/>
    </location>
</feature>
<dbReference type="Pfam" id="PF00015">
    <property type="entry name" value="MCPsignal"/>
    <property type="match status" value="1"/>
</dbReference>
<dbReference type="GO" id="GO:0006935">
    <property type="term" value="P:chemotaxis"/>
    <property type="evidence" value="ECO:0007669"/>
    <property type="project" value="UniProtKB-KW"/>
</dbReference>
<evidence type="ECO:0000256" key="3">
    <source>
        <dbReference type="PROSITE-ProRule" id="PRU00284"/>
    </source>
</evidence>
<protein>
    <submittedName>
        <fullName evidence="6">Methyl-accepting chemotaxis protein</fullName>
    </submittedName>
</protein>
<dbReference type="SUPFAM" id="SSF58104">
    <property type="entry name" value="Methyl-accepting chemotaxis protein (MCP) signaling domain"/>
    <property type="match status" value="1"/>
</dbReference>
<evidence type="ECO:0000256" key="1">
    <source>
        <dbReference type="ARBA" id="ARBA00022500"/>
    </source>
</evidence>
<feature type="domain" description="Methyl-accepting transducer" evidence="5">
    <location>
        <begin position="407"/>
        <end position="622"/>
    </location>
</feature>
<keyword evidence="4" id="KW-0812">Transmembrane</keyword>
<organism evidence="6 7">
    <name type="scientific">Borrelia anserina BA2</name>
    <dbReference type="NCBI Taxonomy" id="1313293"/>
    <lineage>
        <taxon>Bacteria</taxon>
        <taxon>Pseudomonadati</taxon>
        <taxon>Spirochaetota</taxon>
        <taxon>Spirochaetia</taxon>
        <taxon>Spirochaetales</taxon>
        <taxon>Borreliaceae</taxon>
        <taxon>Borrelia</taxon>
    </lineage>
</organism>
<keyword evidence="4" id="KW-1133">Transmembrane helix</keyword>
<keyword evidence="3" id="KW-0807">Transducer</keyword>
<gene>
    <name evidence="6" type="ORF">BAN_0047400</name>
</gene>
<proteinExistence type="inferred from homology"/>
<keyword evidence="4" id="KW-0472">Membrane</keyword>
<evidence type="ECO:0000313" key="7">
    <source>
        <dbReference type="Proteomes" id="UP000019262"/>
    </source>
</evidence>
<evidence type="ECO:0000313" key="6">
    <source>
        <dbReference type="EMBL" id="AHH08650.1"/>
    </source>
</evidence>
<dbReference type="EMBL" id="CP005829">
    <property type="protein sequence ID" value="AHH08650.1"/>
    <property type="molecule type" value="Genomic_DNA"/>
</dbReference>
<dbReference type="HOGENOM" id="CLU_000445_97_1_12"/>
<dbReference type="GO" id="GO:0007165">
    <property type="term" value="P:signal transduction"/>
    <property type="evidence" value="ECO:0007669"/>
    <property type="project" value="UniProtKB-KW"/>
</dbReference>
<dbReference type="PANTHER" id="PTHR43531">
    <property type="entry name" value="PROTEIN ICFG"/>
    <property type="match status" value="1"/>
</dbReference>
<accession>W5SP17</accession>